<dbReference type="OrthoDB" id="9775207at2"/>
<protein>
    <recommendedName>
        <fullName evidence="9">Mechanosensing system component YbdG</fullName>
    </recommendedName>
    <alternativeName>
        <fullName evidence="10">Mechanosensitive channel homolog YbdG</fullName>
    </alternativeName>
</protein>
<evidence type="ECO:0000256" key="7">
    <source>
        <dbReference type="ARBA" id="ARBA00023016"/>
    </source>
</evidence>
<evidence type="ECO:0000313" key="14">
    <source>
        <dbReference type="EMBL" id="KLV08266.1"/>
    </source>
</evidence>
<keyword evidence="4" id="KW-0997">Cell inner membrane</keyword>
<accession>A0A0J1H9A9</accession>
<keyword evidence="8 11" id="KW-0472">Membrane</keyword>
<dbReference type="AlphaFoldDB" id="A0A0J1H9A9"/>
<sequence length="426" mass="48104">MLQSIEDWFSQYNIQMSQLTQLAEALGLIVLIAVIIHLVLHRGVVSWLKRRADKSQAIWHHALFSGNLFSRIALLIQGIVIGIQANLWLSQDSAVREVLLTLVNLWVVMYTLLTLYSLLSVLETLLGRTQVGRNLPLRGIIQSIKIVLFVIAALMFTSILIGKSPVILLSGLGAMTAVIMLVFKDPILGLVAGIQLSANKMLSVGDWLEMPKYGADGDVIDISLTTVKVQNWDKTITTIPSYALISDSFKNWKGMTESGGRRIKRHVLIDATSVHFLSKEEINHLNRAQLLEPYIKHKVKEITDYNAQHHVDESCCINGRRLTNLGSFRAYLERYLRAHPEIRKDMTLMVRQLAPSHDGISMEIYCFTNTTAWVEYERIQADIFDHLYAVMSEFDLRVAQAPTGSDFRHWHQEKAQTSTLAKVSNG</sequence>
<evidence type="ECO:0000313" key="15">
    <source>
        <dbReference type="Proteomes" id="UP000035909"/>
    </source>
</evidence>
<dbReference type="PATRIC" id="fig|320778.3.peg.3448"/>
<dbReference type="FunFam" id="2.30.30.60:FF:000002">
    <property type="entry name" value="Mechanosensitive ion channel family protein"/>
    <property type="match status" value="1"/>
</dbReference>
<comment type="subcellular location">
    <subcellularLocation>
        <location evidence="1">Cell inner membrane</location>
        <topology evidence="1">Multi-pass membrane protein</topology>
    </subcellularLocation>
</comment>
<dbReference type="PANTHER" id="PTHR30414">
    <property type="entry name" value="MINICONDUCTANCE MECHANOSENSITIVE CHANNEL YBDG"/>
    <property type="match status" value="1"/>
</dbReference>
<comment type="similarity">
    <text evidence="2">Belongs to the MscS (TC 1.A.23) family.</text>
</comment>
<dbReference type="GO" id="GO:0008381">
    <property type="term" value="F:mechanosensitive monoatomic ion channel activity"/>
    <property type="evidence" value="ECO:0007669"/>
    <property type="project" value="InterPro"/>
</dbReference>
<dbReference type="PANTHER" id="PTHR30414:SF0">
    <property type="entry name" value="MINICONDUCTANCE MECHANOSENSITIVE CHANNEL YBDG"/>
    <property type="match status" value="1"/>
</dbReference>
<dbReference type="SUPFAM" id="SSF50182">
    <property type="entry name" value="Sm-like ribonucleoproteins"/>
    <property type="match status" value="1"/>
</dbReference>
<keyword evidence="7" id="KW-0346">Stress response</keyword>
<evidence type="ECO:0000256" key="11">
    <source>
        <dbReference type="SAM" id="Phobius"/>
    </source>
</evidence>
<keyword evidence="6 11" id="KW-1133">Transmembrane helix</keyword>
<feature type="transmembrane region" description="Helical" evidence="11">
    <location>
        <begin position="167"/>
        <end position="183"/>
    </location>
</feature>
<dbReference type="InterPro" id="IPR023408">
    <property type="entry name" value="MscS_beta-dom_sf"/>
</dbReference>
<evidence type="ECO:0000259" key="12">
    <source>
        <dbReference type="Pfam" id="PF00924"/>
    </source>
</evidence>
<name>A0A0J1H9A9_9GAMM</name>
<dbReference type="InterPro" id="IPR030192">
    <property type="entry name" value="YbdG"/>
</dbReference>
<dbReference type="Proteomes" id="UP000035909">
    <property type="component" value="Unassembled WGS sequence"/>
</dbReference>
<dbReference type="Pfam" id="PF21082">
    <property type="entry name" value="MS_channel_3rd"/>
    <property type="match status" value="1"/>
</dbReference>
<feature type="transmembrane region" description="Helical" evidence="11">
    <location>
        <begin position="143"/>
        <end position="161"/>
    </location>
</feature>
<dbReference type="InterPro" id="IPR010920">
    <property type="entry name" value="LSM_dom_sf"/>
</dbReference>
<gene>
    <name evidence="14" type="ORF">ABT57_15860</name>
</gene>
<dbReference type="InterPro" id="IPR049278">
    <property type="entry name" value="MS_channel_C"/>
</dbReference>
<dbReference type="Pfam" id="PF00924">
    <property type="entry name" value="MS_channel_2nd"/>
    <property type="match status" value="1"/>
</dbReference>
<evidence type="ECO:0000256" key="9">
    <source>
        <dbReference type="ARBA" id="ARBA00093630"/>
    </source>
</evidence>
<evidence type="ECO:0000256" key="2">
    <source>
        <dbReference type="ARBA" id="ARBA00008017"/>
    </source>
</evidence>
<dbReference type="InterPro" id="IPR006685">
    <property type="entry name" value="MscS_channel_2nd"/>
</dbReference>
<dbReference type="Gene3D" id="2.30.30.60">
    <property type="match status" value="1"/>
</dbReference>
<evidence type="ECO:0000259" key="13">
    <source>
        <dbReference type="Pfam" id="PF21082"/>
    </source>
</evidence>
<evidence type="ECO:0000256" key="10">
    <source>
        <dbReference type="ARBA" id="ARBA00093659"/>
    </source>
</evidence>
<evidence type="ECO:0000256" key="6">
    <source>
        <dbReference type="ARBA" id="ARBA00022989"/>
    </source>
</evidence>
<keyword evidence="15" id="KW-1185">Reference proteome</keyword>
<evidence type="ECO:0000256" key="1">
    <source>
        <dbReference type="ARBA" id="ARBA00004429"/>
    </source>
</evidence>
<proteinExistence type="inferred from homology"/>
<feature type="transmembrane region" description="Helical" evidence="11">
    <location>
        <begin position="68"/>
        <end position="89"/>
    </location>
</feature>
<evidence type="ECO:0000256" key="8">
    <source>
        <dbReference type="ARBA" id="ARBA00023136"/>
    </source>
</evidence>
<dbReference type="GO" id="GO:0005886">
    <property type="term" value="C:plasma membrane"/>
    <property type="evidence" value="ECO:0007669"/>
    <property type="project" value="UniProtKB-SubCell"/>
</dbReference>
<feature type="transmembrane region" description="Helical" evidence="11">
    <location>
        <begin position="25"/>
        <end position="48"/>
    </location>
</feature>
<evidence type="ECO:0000256" key="5">
    <source>
        <dbReference type="ARBA" id="ARBA00022692"/>
    </source>
</evidence>
<feature type="domain" description="Mechanosensitive ion channel MscS" evidence="12">
    <location>
        <begin position="185"/>
        <end position="253"/>
    </location>
</feature>
<reference evidence="14 15" key="1">
    <citation type="submission" date="2015-05" db="EMBL/GenBank/DDBJ databases">
        <title>Photobacterium galathea sp. nov.</title>
        <authorList>
            <person name="Machado H."/>
            <person name="Gram L."/>
        </authorList>
    </citation>
    <scope>NUCLEOTIDE SEQUENCE [LARGE SCALE GENOMIC DNA]</scope>
    <source>
        <strain evidence="14 15">DSM 22954</strain>
    </source>
</reference>
<evidence type="ECO:0000256" key="3">
    <source>
        <dbReference type="ARBA" id="ARBA00022475"/>
    </source>
</evidence>
<keyword evidence="3" id="KW-1003">Cell membrane</keyword>
<dbReference type="STRING" id="320778.ABT57_15860"/>
<feature type="domain" description="Mechanosensitive ion channel MscS C-terminal" evidence="13">
    <location>
        <begin position="334"/>
        <end position="389"/>
    </location>
</feature>
<dbReference type="EMBL" id="LDOU01000015">
    <property type="protein sequence ID" value="KLV08266.1"/>
    <property type="molecule type" value="Genomic_DNA"/>
</dbReference>
<feature type="transmembrane region" description="Helical" evidence="11">
    <location>
        <begin position="101"/>
        <end position="122"/>
    </location>
</feature>
<organism evidence="14 15">
    <name type="scientific">Photobacterium ganghwense</name>
    <dbReference type="NCBI Taxonomy" id="320778"/>
    <lineage>
        <taxon>Bacteria</taxon>
        <taxon>Pseudomonadati</taxon>
        <taxon>Pseudomonadota</taxon>
        <taxon>Gammaproteobacteria</taxon>
        <taxon>Vibrionales</taxon>
        <taxon>Vibrionaceae</taxon>
        <taxon>Photobacterium</taxon>
    </lineage>
</organism>
<dbReference type="RefSeq" id="WP_047886154.1">
    <property type="nucleotide sequence ID" value="NZ_CP071326.1"/>
</dbReference>
<comment type="caution">
    <text evidence="14">The sequence shown here is derived from an EMBL/GenBank/DDBJ whole genome shotgun (WGS) entry which is preliminary data.</text>
</comment>
<dbReference type="GO" id="GO:0071470">
    <property type="term" value="P:cellular response to osmotic stress"/>
    <property type="evidence" value="ECO:0007669"/>
    <property type="project" value="InterPro"/>
</dbReference>
<evidence type="ECO:0000256" key="4">
    <source>
        <dbReference type="ARBA" id="ARBA00022519"/>
    </source>
</evidence>
<keyword evidence="5 11" id="KW-0812">Transmembrane</keyword>